<dbReference type="Proteomes" id="UP000258016">
    <property type="component" value="Chromosome"/>
</dbReference>
<dbReference type="Gene3D" id="1.10.10.60">
    <property type="entry name" value="Homeodomain-like"/>
    <property type="match status" value="1"/>
</dbReference>
<dbReference type="InterPro" id="IPR025943">
    <property type="entry name" value="Sigma_54_int_dom_ATP-bd_2"/>
</dbReference>
<evidence type="ECO:0000256" key="5">
    <source>
        <dbReference type="ARBA" id="ARBA00023159"/>
    </source>
</evidence>
<dbReference type="Gene3D" id="1.10.8.60">
    <property type="match status" value="1"/>
</dbReference>
<protein>
    <submittedName>
        <fullName evidence="8">Sigma-54-dependent Fis family transcriptional regulator</fullName>
    </submittedName>
</protein>
<sequence>MIECTLSEAVRTNLPMLESWLKSAWINPVAVATTAGAVKVLMAQEIASASHRDILVDLTDGAPQLVRAANGLPARIAFGFDDMPLGLALIAELLRAGRGPAVGEPAMAKLMGYAARIARSEAAVLIQGETGTGKEGMARLVHDQSPRAKGPFIAVNCAALPETMVEAILFGHKKGAFTGASADGEGLFRAADGGTLFLDEITELPLALQAKLLRALQEGEVLPVGETRSVKVDVRIVTAANRDAAELVAAGEFREDLYWRLNVMPIALPLLADRRQDVRAIAAAMLIRMQNDASDFAWLSAEALETLQAHSWPGNARELGNVLQRALVLRDGDAIEAEDLGLAPVRLFTAPAAAPAPAAFGPRADPVPAAGTVKLMRAGDLHSLSRAVEHDAIQQALDENGGNRRETARMLGISERTLRYRLANMRELAAAA</sequence>
<name>A0ABN5B1G3_9SPHN</name>
<keyword evidence="4" id="KW-0805">Transcription regulation</keyword>
<dbReference type="CDD" id="cd00009">
    <property type="entry name" value="AAA"/>
    <property type="match status" value="1"/>
</dbReference>
<evidence type="ECO:0000256" key="1">
    <source>
        <dbReference type="ARBA" id="ARBA00022741"/>
    </source>
</evidence>
<dbReference type="Gene3D" id="3.40.50.300">
    <property type="entry name" value="P-loop containing nucleotide triphosphate hydrolases"/>
    <property type="match status" value="1"/>
</dbReference>
<evidence type="ECO:0000313" key="8">
    <source>
        <dbReference type="EMBL" id="ASR50721.1"/>
    </source>
</evidence>
<evidence type="ECO:0000256" key="3">
    <source>
        <dbReference type="ARBA" id="ARBA00023012"/>
    </source>
</evidence>
<dbReference type="InterPro" id="IPR025662">
    <property type="entry name" value="Sigma_54_int_dom_ATP-bd_1"/>
</dbReference>
<dbReference type="PRINTS" id="PR01590">
    <property type="entry name" value="HTHFIS"/>
</dbReference>
<keyword evidence="2" id="KW-0067">ATP-binding</keyword>
<dbReference type="EMBL" id="CP020083">
    <property type="protein sequence ID" value="ASR50721.1"/>
    <property type="molecule type" value="Genomic_DNA"/>
</dbReference>
<accession>A0ABN5B1G3</accession>
<dbReference type="InterPro" id="IPR002078">
    <property type="entry name" value="Sigma_54_int"/>
</dbReference>
<keyword evidence="3" id="KW-0902">Two-component regulatory system</keyword>
<dbReference type="Pfam" id="PF02954">
    <property type="entry name" value="HTH_8"/>
    <property type="match status" value="1"/>
</dbReference>
<reference evidence="8 9" key="1">
    <citation type="submission" date="2017-03" db="EMBL/GenBank/DDBJ databases">
        <title>Complete genome sequence of Blastomonas fulva degrading microcsystin LR.</title>
        <authorList>
            <person name="Lee H.-g."/>
            <person name="Jin L."/>
            <person name="oh H.-M."/>
        </authorList>
    </citation>
    <scope>NUCLEOTIDE SEQUENCE [LARGE SCALE GENOMIC DNA]</scope>
    <source>
        <strain evidence="8 9">T2</strain>
    </source>
</reference>
<dbReference type="PROSITE" id="PS00676">
    <property type="entry name" value="SIGMA54_INTERACT_2"/>
    <property type="match status" value="1"/>
</dbReference>
<dbReference type="RefSeq" id="WP_117351541.1">
    <property type="nucleotide sequence ID" value="NZ_CP020083.1"/>
</dbReference>
<dbReference type="SUPFAM" id="SSF46689">
    <property type="entry name" value="Homeodomain-like"/>
    <property type="match status" value="1"/>
</dbReference>
<dbReference type="PANTHER" id="PTHR32071">
    <property type="entry name" value="TRANSCRIPTIONAL REGULATORY PROTEIN"/>
    <property type="match status" value="1"/>
</dbReference>
<keyword evidence="9" id="KW-1185">Reference proteome</keyword>
<dbReference type="SMART" id="SM00382">
    <property type="entry name" value="AAA"/>
    <property type="match status" value="1"/>
</dbReference>
<dbReference type="GeneID" id="303484715"/>
<feature type="domain" description="Sigma-54 factor interaction" evidence="7">
    <location>
        <begin position="104"/>
        <end position="328"/>
    </location>
</feature>
<keyword evidence="1" id="KW-0547">Nucleotide-binding</keyword>
<dbReference type="Pfam" id="PF00158">
    <property type="entry name" value="Sigma54_activat"/>
    <property type="match status" value="1"/>
</dbReference>
<gene>
    <name evidence="8" type="ORF">B5J99_03905</name>
</gene>
<dbReference type="InterPro" id="IPR009057">
    <property type="entry name" value="Homeodomain-like_sf"/>
</dbReference>
<dbReference type="InterPro" id="IPR003593">
    <property type="entry name" value="AAA+_ATPase"/>
</dbReference>
<dbReference type="PROSITE" id="PS50045">
    <property type="entry name" value="SIGMA54_INTERACT_4"/>
    <property type="match status" value="1"/>
</dbReference>
<organism evidence="8 9">
    <name type="scientific">Blastomonas fulva</name>
    <dbReference type="NCBI Taxonomy" id="1550728"/>
    <lineage>
        <taxon>Bacteria</taxon>
        <taxon>Pseudomonadati</taxon>
        <taxon>Pseudomonadota</taxon>
        <taxon>Alphaproteobacteria</taxon>
        <taxon>Sphingomonadales</taxon>
        <taxon>Sphingomonadaceae</taxon>
        <taxon>Blastomonas</taxon>
    </lineage>
</organism>
<dbReference type="Pfam" id="PF25601">
    <property type="entry name" value="AAA_lid_14"/>
    <property type="match status" value="1"/>
</dbReference>
<dbReference type="InterPro" id="IPR002197">
    <property type="entry name" value="HTH_Fis"/>
</dbReference>
<dbReference type="InterPro" id="IPR027417">
    <property type="entry name" value="P-loop_NTPase"/>
</dbReference>
<keyword evidence="6" id="KW-0804">Transcription</keyword>
<evidence type="ECO:0000256" key="6">
    <source>
        <dbReference type="ARBA" id="ARBA00023163"/>
    </source>
</evidence>
<dbReference type="PROSITE" id="PS00675">
    <property type="entry name" value="SIGMA54_INTERACT_1"/>
    <property type="match status" value="1"/>
</dbReference>
<keyword evidence="5" id="KW-0010">Activator</keyword>
<dbReference type="InterPro" id="IPR058031">
    <property type="entry name" value="AAA_lid_NorR"/>
</dbReference>
<proteinExistence type="predicted"/>
<evidence type="ECO:0000313" key="9">
    <source>
        <dbReference type="Proteomes" id="UP000258016"/>
    </source>
</evidence>
<evidence type="ECO:0000259" key="7">
    <source>
        <dbReference type="PROSITE" id="PS50045"/>
    </source>
</evidence>
<dbReference type="PANTHER" id="PTHR32071:SF100">
    <property type="entry name" value="RESPONSE REGULATOR PROTEIN PILR"/>
    <property type="match status" value="1"/>
</dbReference>
<dbReference type="SUPFAM" id="SSF52540">
    <property type="entry name" value="P-loop containing nucleoside triphosphate hydrolases"/>
    <property type="match status" value="1"/>
</dbReference>
<evidence type="ECO:0000256" key="2">
    <source>
        <dbReference type="ARBA" id="ARBA00022840"/>
    </source>
</evidence>
<evidence type="ECO:0000256" key="4">
    <source>
        <dbReference type="ARBA" id="ARBA00023015"/>
    </source>
</evidence>